<dbReference type="RefSeq" id="WP_249333407.1">
    <property type="nucleotide sequence ID" value="NZ_JACRSY010000025.1"/>
</dbReference>
<protein>
    <submittedName>
        <fullName evidence="1">DUF523 domain-containing protein</fullName>
    </submittedName>
</protein>
<comment type="caution">
    <text evidence="1">The sequence shown here is derived from an EMBL/GenBank/DDBJ whole genome shotgun (WGS) entry which is preliminary data.</text>
</comment>
<reference evidence="1" key="1">
    <citation type="submission" date="2020-08" db="EMBL/GenBank/DDBJ databases">
        <title>Genome public.</title>
        <authorList>
            <person name="Liu C."/>
            <person name="Sun Q."/>
        </authorList>
    </citation>
    <scope>NUCLEOTIDE SEQUENCE</scope>
    <source>
        <strain evidence="1">NSJ-12</strain>
    </source>
</reference>
<dbReference type="PANTHER" id="PTHR30087:SF1">
    <property type="entry name" value="HYPOTHETICAL CYTOSOLIC PROTEIN"/>
    <property type="match status" value="1"/>
</dbReference>
<dbReference type="AlphaFoldDB" id="A0A926IFL7"/>
<organism evidence="1 2">
    <name type="scientific">Zhenhengia yiwuensis</name>
    <dbReference type="NCBI Taxonomy" id="2763666"/>
    <lineage>
        <taxon>Bacteria</taxon>
        <taxon>Bacillati</taxon>
        <taxon>Bacillota</taxon>
        <taxon>Clostridia</taxon>
        <taxon>Lachnospirales</taxon>
        <taxon>Lachnospiraceae</taxon>
        <taxon>Zhenhengia</taxon>
    </lineage>
</organism>
<dbReference type="Pfam" id="PF04463">
    <property type="entry name" value="2-thiour_desulf"/>
    <property type="match status" value="1"/>
</dbReference>
<gene>
    <name evidence="1" type="ORF">H8718_14280</name>
</gene>
<name>A0A926IFL7_9FIRM</name>
<proteinExistence type="predicted"/>
<dbReference type="PANTHER" id="PTHR30087">
    <property type="entry name" value="INNER MEMBRANE PROTEIN"/>
    <property type="match status" value="1"/>
</dbReference>
<dbReference type="InterPro" id="IPR007553">
    <property type="entry name" value="2-thiour_desulf"/>
</dbReference>
<dbReference type="Proteomes" id="UP000655830">
    <property type="component" value="Unassembled WGS sequence"/>
</dbReference>
<sequence length="146" mass="16108">MYIVSACLAGVKCRYDGKDNTYEKVKALVEEGKAVIVCPEVFGDLPIPRKPCEIVKDKEGNERVLTKEGKDCTEAFQRGALKTLEIAKVLGAQEAILKAKSPSCGCGKIYNGEFNRTLIERDGLTARLLKENGIKVYTEEEFDSLS</sequence>
<evidence type="ECO:0000313" key="2">
    <source>
        <dbReference type="Proteomes" id="UP000655830"/>
    </source>
</evidence>
<evidence type="ECO:0000313" key="1">
    <source>
        <dbReference type="EMBL" id="MBC8580686.1"/>
    </source>
</evidence>
<keyword evidence="2" id="KW-1185">Reference proteome</keyword>
<accession>A0A926IFL7</accession>
<dbReference type="EMBL" id="JACRSY010000025">
    <property type="protein sequence ID" value="MBC8580686.1"/>
    <property type="molecule type" value="Genomic_DNA"/>
</dbReference>